<keyword evidence="4" id="KW-1185">Reference proteome</keyword>
<gene>
    <name evidence="2" type="primary">larC</name>
    <name evidence="3" type="ordered locus">MODMU_0275</name>
</gene>
<dbReference type="PANTHER" id="PTHR36566">
    <property type="entry name" value="NICKEL INSERTION PROTEIN-RELATED"/>
    <property type="match status" value="1"/>
</dbReference>
<dbReference type="eggNOG" id="COG1641">
    <property type="taxonomic scope" value="Bacteria"/>
</dbReference>
<protein>
    <recommendedName>
        <fullName evidence="2">Pyridinium-3,5-bisthiocarboxylic acid mononucleotide nickel insertion protein</fullName>
        <shortName evidence="2">P2TMN nickel insertion protein</shortName>
        <ecNumber evidence="2">4.99.1.12</ecNumber>
    </recommendedName>
    <alternativeName>
        <fullName evidence="2">Nickel-pincer cofactor biosynthesis protein LarC</fullName>
    </alternativeName>
</protein>
<dbReference type="Pfam" id="PF01969">
    <property type="entry name" value="Ni_insertion"/>
    <property type="match status" value="1"/>
</dbReference>
<accession>I4EQS4</accession>
<dbReference type="PANTHER" id="PTHR36566:SF1">
    <property type="entry name" value="PYRIDINIUM-3,5-BISTHIOCARBOXYLIC ACID MONONUCLEOTIDE NICKEL INSERTION PROTEIN"/>
    <property type="match status" value="1"/>
</dbReference>
<organism evidence="3 4">
    <name type="scientific">Modestobacter italicus (strain DSM 44449 / CECT 9708 / BC 501)</name>
    <dbReference type="NCBI Taxonomy" id="2732864"/>
    <lineage>
        <taxon>Bacteria</taxon>
        <taxon>Bacillati</taxon>
        <taxon>Actinomycetota</taxon>
        <taxon>Actinomycetes</taxon>
        <taxon>Geodermatophilales</taxon>
        <taxon>Geodermatophilaceae</taxon>
        <taxon>Modestobacter</taxon>
    </lineage>
</organism>
<dbReference type="EMBL" id="FO203431">
    <property type="protein sequence ID" value="CCH85737.1"/>
    <property type="molecule type" value="Genomic_DNA"/>
</dbReference>
<comment type="catalytic activity">
    <reaction evidence="2">
        <text>Ni(II)-pyridinium-3,5-bisthiocarboxylate mononucleotide = pyridinium-3,5-bisthiocarboxylate mononucleotide + Ni(2+)</text>
        <dbReference type="Rhea" id="RHEA:54784"/>
        <dbReference type="ChEBI" id="CHEBI:49786"/>
        <dbReference type="ChEBI" id="CHEBI:137372"/>
        <dbReference type="ChEBI" id="CHEBI:137373"/>
        <dbReference type="EC" id="4.99.1.12"/>
    </reaction>
</comment>
<dbReference type="GO" id="GO:0016829">
    <property type="term" value="F:lyase activity"/>
    <property type="evidence" value="ECO:0007669"/>
    <property type="project" value="UniProtKB-UniRule"/>
</dbReference>
<dbReference type="STRING" id="477641.MODMU_0275"/>
<dbReference type="PATRIC" id="fig|477641.3.peg.263"/>
<dbReference type="Gene3D" id="3.10.20.300">
    <property type="entry name" value="mk0293 like domain"/>
    <property type="match status" value="1"/>
</dbReference>
<reference evidence="3 4" key="1">
    <citation type="journal article" date="2012" name="J. Bacteriol.">
        <title>Genome Sequence of Radiation-Resistant Modestobacter marinus Strain BC501, a Representative Actinobacterium That Thrives on Calcareous Stone Surfaces.</title>
        <authorList>
            <person name="Normand P."/>
            <person name="Gury J."/>
            <person name="Pujic P."/>
            <person name="Chouaia B."/>
            <person name="Crotti E."/>
            <person name="Brusetti L."/>
            <person name="Daffonchio D."/>
            <person name="Vacherie B."/>
            <person name="Barbe V."/>
            <person name="Medigue C."/>
            <person name="Calteau A."/>
            <person name="Ghodhbane-Gtari F."/>
            <person name="Essoussi I."/>
            <person name="Nouioui I."/>
            <person name="Abbassi-Ghozzi I."/>
            <person name="Gtari M."/>
        </authorList>
    </citation>
    <scope>NUCLEOTIDE SEQUENCE [LARGE SCALE GENOMIC DNA]</scope>
    <source>
        <strain evidence="4">BC 501</strain>
    </source>
</reference>
<dbReference type="OrthoDB" id="9765625at2"/>
<comment type="function">
    <text evidence="2">Involved in the biosynthesis of a nickel-pincer cofactor ((SCS)Ni(II) pincer complex). Binds Ni(2+), and functions in nickel delivery to pyridinium-3,5-bisthiocarboxylic acid mononucleotide (P2TMN), to form the mature cofactor. Is thus probably required for the activation of nickel-pincer cofactor-dependent enzymes.</text>
</comment>
<evidence type="ECO:0000256" key="1">
    <source>
        <dbReference type="ARBA" id="ARBA00022596"/>
    </source>
</evidence>
<dbReference type="Gene3D" id="3.30.70.1380">
    <property type="entry name" value="Transcriptional regulatory protein pf0864 domain like"/>
    <property type="match status" value="1"/>
</dbReference>
<evidence type="ECO:0000313" key="3">
    <source>
        <dbReference type="EMBL" id="CCH85737.1"/>
    </source>
</evidence>
<comment type="similarity">
    <text evidence="2">Belongs to the LarC family.</text>
</comment>
<dbReference type="EC" id="4.99.1.12" evidence="2"/>
<dbReference type="NCBIfam" id="TIGR00299">
    <property type="entry name" value="nickel pincer cofactor biosynthesis protein LarC"/>
    <property type="match status" value="1"/>
</dbReference>
<keyword evidence="2" id="KW-0456">Lyase</keyword>
<dbReference type="OMA" id="QEAWIDD"/>
<evidence type="ECO:0000256" key="2">
    <source>
        <dbReference type="HAMAP-Rule" id="MF_01074"/>
    </source>
</evidence>
<sequence length="401" mass="41087">MTIGWLDLSAGASGDMLLGALVDAGVPLPVLAGAVAALPVEPVRLTVEQVTRHGLGATRVHVHAPASDVHRTWADVRGILAAAALDPVVRDGALGVFERLAVAEGRVHRVPADEVHFHEVGALDALADVVGVVAGFAHLALDRLTASPVALGSGSARGAHGVVPVPGPAVLELLAGLPVVAGPVPAEACTPTGAALLAAHVQEWTTLPAMRVRRVGSGAGGRDPVEHPNVVRLVLGDPVEEPPAAGLLLETNVDDLDPRLWPGVLAELLAAGASDAWLTPILMKKGRPAHTLSVLCRPAVRSAVTDVVVATTSTIGMRVQPVQKVALDREQGSVPVLGGRVGVKVARSAGRVVNVSVEFEDVAALARELELPVKEVLRAATAAAHRAHPGASATLLDREGE</sequence>
<proteinExistence type="inferred from homology"/>
<dbReference type="KEGG" id="mmar:MODMU_0275"/>
<dbReference type="GO" id="GO:0016151">
    <property type="term" value="F:nickel cation binding"/>
    <property type="evidence" value="ECO:0007669"/>
    <property type="project" value="UniProtKB-UniRule"/>
</dbReference>
<name>I4EQS4_MODI5</name>
<keyword evidence="1 2" id="KW-0533">Nickel</keyword>
<dbReference type="AlphaFoldDB" id="I4EQS4"/>
<dbReference type="GO" id="GO:0051604">
    <property type="term" value="P:protein maturation"/>
    <property type="evidence" value="ECO:0007669"/>
    <property type="project" value="UniProtKB-UniRule"/>
</dbReference>
<dbReference type="HOGENOM" id="CLU_028523_2_1_11"/>
<dbReference type="InterPro" id="IPR002822">
    <property type="entry name" value="Ni_insertion"/>
</dbReference>
<dbReference type="HAMAP" id="MF_01074">
    <property type="entry name" value="LarC"/>
    <property type="match status" value="1"/>
</dbReference>
<dbReference type="Proteomes" id="UP000006461">
    <property type="component" value="Chromosome"/>
</dbReference>
<evidence type="ECO:0000313" key="4">
    <source>
        <dbReference type="Proteomes" id="UP000006461"/>
    </source>
</evidence>